<dbReference type="Pfam" id="PF00270">
    <property type="entry name" value="DEAD"/>
    <property type="match status" value="1"/>
</dbReference>
<dbReference type="SUPFAM" id="SSF54495">
    <property type="entry name" value="UBC-like"/>
    <property type="match status" value="1"/>
</dbReference>
<dbReference type="InterPro" id="IPR016135">
    <property type="entry name" value="UBQ-conjugating_enzyme/RWD"/>
</dbReference>
<dbReference type="SUPFAM" id="SSF52540">
    <property type="entry name" value="P-loop containing nucleoside triphosphate hydrolases"/>
    <property type="match status" value="1"/>
</dbReference>
<dbReference type="InterPro" id="IPR036443">
    <property type="entry name" value="Znf_RanBP2_sf"/>
</dbReference>
<evidence type="ECO:0000256" key="6">
    <source>
        <dbReference type="ARBA" id="ARBA00022833"/>
    </source>
</evidence>
<dbReference type="GO" id="GO:0008270">
    <property type="term" value="F:zinc ion binding"/>
    <property type="evidence" value="ECO:0007669"/>
    <property type="project" value="UniProtKB-KW"/>
</dbReference>
<dbReference type="Gene3D" id="3.10.110.10">
    <property type="entry name" value="Ubiquitin Conjugating Enzyme"/>
    <property type="match status" value="1"/>
</dbReference>
<reference evidence="17" key="1">
    <citation type="submission" date="2021-02" db="EMBL/GenBank/DDBJ databases">
        <authorList>
            <person name="Dougan E. K."/>
            <person name="Rhodes N."/>
            <person name="Thang M."/>
            <person name="Chan C."/>
        </authorList>
    </citation>
    <scope>NUCLEOTIDE SEQUENCE</scope>
</reference>
<dbReference type="Gene3D" id="3.40.50.300">
    <property type="entry name" value="P-loop containing nucleotide triphosphate hydrolases"/>
    <property type="match status" value="2"/>
</dbReference>
<evidence type="ECO:0000259" key="12">
    <source>
        <dbReference type="PROSITE" id="PS50030"/>
    </source>
</evidence>
<feature type="domain" description="RanBP2-type" evidence="13">
    <location>
        <begin position="1573"/>
        <end position="1602"/>
    </location>
</feature>
<evidence type="ECO:0008006" key="19">
    <source>
        <dbReference type="Google" id="ProtNLM"/>
    </source>
</evidence>
<dbReference type="InterPro" id="IPR014001">
    <property type="entry name" value="Helicase_ATP-bd"/>
</dbReference>
<evidence type="ECO:0000256" key="10">
    <source>
        <dbReference type="PROSITE-ProRule" id="PRU00322"/>
    </source>
</evidence>
<dbReference type="PROSITE" id="PS01358">
    <property type="entry name" value="ZF_RANBP2_1"/>
    <property type="match status" value="1"/>
</dbReference>
<feature type="domain" description="Helicase ATP-binding" evidence="15">
    <location>
        <begin position="803"/>
        <end position="970"/>
    </location>
</feature>
<dbReference type="SMART" id="SM00487">
    <property type="entry name" value="DEXDc"/>
    <property type="match status" value="1"/>
</dbReference>
<feature type="domain" description="Helicase C-terminal" evidence="16">
    <location>
        <begin position="1052"/>
        <end position="1270"/>
    </location>
</feature>
<dbReference type="InterPro" id="IPR007502">
    <property type="entry name" value="Helicase-assoc_dom"/>
</dbReference>
<name>A0A813GEM7_POLGL</name>
<dbReference type="GO" id="GO:0005524">
    <property type="term" value="F:ATP binding"/>
    <property type="evidence" value="ECO:0007669"/>
    <property type="project" value="UniProtKB-KW"/>
</dbReference>
<evidence type="ECO:0000256" key="8">
    <source>
        <dbReference type="ARBA" id="ARBA00022884"/>
    </source>
</evidence>
<dbReference type="Pfam" id="PF26026">
    <property type="entry name" value="RNA_hel_CTD"/>
    <property type="match status" value="1"/>
</dbReference>
<dbReference type="OrthoDB" id="436359at2759"/>
<dbReference type="PROSITE" id="PS50030">
    <property type="entry name" value="UBA"/>
    <property type="match status" value="1"/>
</dbReference>
<keyword evidence="8" id="KW-0694">RNA-binding</keyword>
<evidence type="ECO:0000259" key="16">
    <source>
        <dbReference type="PROSITE" id="PS51194"/>
    </source>
</evidence>
<evidence type="ECO:0000313" key="18">
    <source>
        <dbReference type="Proteomes" id="UP000654075"/>
    </source>
</evidence>
<dbReference type="PANTHER" id="PTHR18934">
    <property type="entry name" value="ATP-DEPENDENT RNA HELICASE"/>
    <property type="match status" value="1"/>
</dbReference>
<dbReference type="InterPro" id="IPR011545">
    <property type="entry name" value="DEAD/DEAH_box_helicase_dom"/>
</dbReference>
<evidence type="ECO:0000313" key="17">
    <source>
        <dbReference type="EMBL" id="CAE8624697.1"/>
    </source>
</evidence>
<dbReference type="PROSITE" id="PS50199">
    <property type="entry name" value="ZF_RANBP2_2"/>
    <property type="match status" value="1"/>
</dbReference>
<dbReference type="InterPro" id="IPR015940">
    <property type="entry name" value="UBA"/>
</dbReference>
<dbReference type="SMART" id="SM00490">
    <property type="entry name" value="HELICc"/>
    <property type="match status" value="1"/>
</dbReference>
<feature type="compositionally biased region" description="Basic and acidic residues" evidence="11">
    <location>
        <begin position="28"/>
        <end position="44"/>
    </location>
</feature>
<dbReference type="PANTHER" id="PTHR18934:SF145">
    <property type="entry name" value="ATP-DEPENDENT RNA HELICASE DHX57-RELATED"/>
    <property type="match status" value="1"/>
</dbReference>
<keyword evidence="5" id="KW-0347">Helicase</keyword>
<dbReference type="Gene3D" id="1.20.120.1080">
    <property type="match status" value="1"/>
</dbReference>
<keyword evidence="4" id="KW-0378">Hydrolase</keyword>
<dbReference type="CDD" id="cd18791">
    <property type="entry name" value="SF2_C_RHA"/>
    <property type="match status" value="1"/>
</dbReference>
<dbReference type="PROSITE" id="PS51194">
    <property type="entry name" value="HELICASE_CTER"/>
    <property type="match status" value="1"/>
</dbReference>
<dbReference type="Pfam" id="PF00271">
    <property type="entry name" value="Helicase_C"/>
    <property type="match status" value="1"/>
</dbReference>
<dbReference type="EMBL" id="CAJNNV010028468">
    <property type="protein sequence ID" value="CAE8624697.1"/>
    <property type="molecule type" value="Genomic_DNA"/>
</dbReference>
<dbReference type="GO" id="GO:0016787">
    <property type="term" value="F:hydrolase activity"/>
    <property type="evidence" value="ECO:0007669"/>
    <property type="project" value="UniProtKB-KW"/>
</dbReference>
<dbReference type="Pfam" id="PF05773">
    <property type="entry name" value="RWD"/>
    <property type="match status" value="1"/>
</dbReference>
<feature type="region of interest" description="Disordered" evidence="11">
    <location>
        <begin position="1"/>
        <end position="67"/>
    </location>
</feature>
<evidence type="ECO:0000256" key="9">
    <source>
        <dbReference type="ARBA" id="ARBA00060772"/>
    </source>
</evidence>
<feature type="domain" description="UBA" evidence="12">
    <location>
        <begin position="244"/>
        <end position="285"/>
    </location>
</feature>
<evidence type="ECO:0000256" key="4">
    <source>
        <dbReference type="ARBA" id="ARBA00022801"/>
    </source>
</evidence>
<dbReference type="SUPFAM" id="SSF90209">
    <property type="entry name" value="Ran binding protein zinc finger-like"/>
    <property type="match status" value="1"/>
</dbReference>
<dbReference type="SMART" id="SM00547">
    <property type="entry name" value="ZnF_RBZ"/>
    <property type="match status" value="1"/>
</dbReference>
<evidence type="ECO:0000256" key="2">
    <source>
        <dbReference type="ARBA" id="ARBA00022741"/>
    </source>
</evidence>
<feature type="compositionally biased region" description="Gly residues" evidence="11">
    <location>
        <begin position="1118"/>
        <end position="1132"/>
    </location>
</feature>
<evidence type="ECO:0000259" key="13">
    <source>
        <dbReference type="PROSITE" id="PS50199"/>
    </source>
</evidence>
<dbReference type="InterPro" id="IPR006575">
    <property type="entry name" value="RWD_dom"/>
</dbReference>
<organism evidence="17 18">
    <name type="scientific">Polarella glacialis</name>
    <name type="common">Dinoflagellate</name>
    <dbReference type="NCBI Taxonomy" id="89957"/>
    <lineage>
        <taxon>Eukaryota</taxon>
        <taxon>Sar</taxon>
        <taxon>Alveolata</taxon>
        <taxon>Dinophyceae</taxon>
        <taxon>Suessiales</taxon>
        <taxon>Suessiaceae</taxon>
        <taxon>Polarella</taxon>
    </lineage>
</organism>
<keyword evidence="2" id="KW-0547">Nucleotide-binding</keyword>
<keyword evidence="6" id="KW-0862">Zinc</keyword>
<evidence type="ECO:0000256" key="5">
    <source>
        <dbReference type="ARBA" id="ARBA00022806"/>
    </source>
</evidence>
<accession>A0A813GEM7</accession>
<dbReference type="Pfam" id="PF00641">
    <property type="entry name" value="Zn_ribbon_RanBP"/>
    <property type="match status" value="1"/>
</dbReference>
<feature type="domain" description="RWD" evidence="14">
    <location>
        <begin position="310"/>
        <end position="417"/>
    </location>
</feature>
<feature type="region of interest" description="Disordered" evidence="11">
    <location>
        <begin position="1100"/>
        <end position="1132"/>
    </location>
</feature>
<dbReference type="InterPro" id="IPR001650">
    <property type="entry name" value="Helicase_C-like"/>
</dbReference>
<dbReference type="Proteomes" id="UP000654075">
    <property type="component" value="Unassembled WGS sequence"/>
</dbReference>
<evidence type="ECO:0000259" key="14">
    <source>
        <dbReference type="PROSITE" id="PS50908"/>
    </source>
</evidence>
<evidence type="ECO:0000256" key="11">
    <source>
        <dbReference type="SAM" id="MobiDB-lite"/>
    </source>
</evidence>
<dbReference type="FunFam" id="3.40.50.300:FF:000526">
    <property type="entry name" value="DExH-box ATP-dependent RNA helicase DExH3"/>
    <property type="match status" value="1"/>
</dbReference>
<comment type="similarity">
    <text evidence="9">Belongs to the DExH box helicase family.</text>
</comment>
<dbReference type="InterPro" id="IPR059023">
    <property type="entry name" value="RNA_hel_CTD"/>
</dbReference>
<evidence type="ECO:0000256" key="7">
    <source>
        <dbReference type="ARBA" id="ARBA00022840"/>
    </source>
</evidence>
<keyword evidence="3 10" id="KW-0863">Zinc-finger</keyword>
<dbReference type="SMART" id="SM00847">
    <property type="entry name" value="HA2"/>
    <property type="match status" value="1"/>
</dbReference>
<evidence type="ECO:0000256" key="3">
    <source>
        <dbReference type="ARBA" id="ARBA00022771"/>
    </source>
</evidence>
<sequence>MGPNSGGGRNNQPTGDVPTRARFSNKGGGKDEDKGKGKGKREPRPVFNSQKEMDKAKGKGKSTTMSGAEAHIARENARNAPGGLSANGTQLSIWECPGDPPSYVHGMFCLTRDDHLALEPLLTPFEEQQALPSFPSGSSGMVKLPSSVAESATDHLRELGLVGEKVKAALEVVAPRLLQEAEDRGSSVSGRAAAERCLEWICSTTAESALPGKLHEPREVTAGRKLQEDRNVACQTKSLLLGGQIDPIDITRIEKLGFSRARAIQALAEAANNELLPAVKSLLSEYLPLELPPDVDPRTVIPANPQELWDEMEAMQSIYGEEEVQSFGQGVDGMELMAVLPASGIGGGGGRWTLAFLIPPGLPYPLVSPLLCPRHERLREANRPRLMEALGDVCRHTIGSPMFFILCEWLQENGHRFLVRTATTSEESGDIKQKQLLSRQRDLAAWGAADQTQLEAEKAKQSAAEGAKRIEVLRGKMLEEGALKPKDKIAAEIRGQPETTQFDLSGYDDQQVQQLVKEAFGMPLDCKAMIRITFVVGGGKALRSKYSESLAKTLGSALQEHGFLQDSAASCDLASAGCFKGQHDTQRNQKLVHVFPKVSGESSEQPGARPSSESASQWQVRLAGVPWADFVEELGPLMSVQAQRQRGEALLSCMKDVAEEIQDTDKALLLGQQISEARRRRYDEHTGGWEELKERMRWLTAALGSDGPAPALRGNGAAKGVGPDGATLSFDAPDLRMLEAARLAKEASPKGDVAEDTDEAWLKRRVQQTRHESEKMRAEFGAEKPLRKIRESLPAFSLREAIQQGVRNSQVILIEGDTGCGKSTQVPQFIMEDWVAKGEGGAVNLIMTQPRRISAIGVAERIANEMNTGIGDLVGYSIRLESKRSARTKILVCTTGVLLRRLESDRELRGVTHIVVDECHERDLDTDFLLIILRDLLPTRPNLRIILMSATINAQIFRDYFLGCGSFHIPGRTFPVTSYYLEHALQHTNFVIEPHSEFCRKDVEPWLSHEEEEELRLQYEKPEYQELLGGPVPSHVLKQLHRVDPEKINFELVAAVVRHIHSQVDPPTGNKTPGAILVFVPGLSEIKKTVRMLSEDAWVKGGKGKSSKGWDEGKGESGKGGNWGKGSAGAGAGGPEITKEGLWVLPLHSMISVNDQRLVFKRPPPGARKVVVTTNIAETSITIDDVEYVVDCGRHKQTKYDPQNRVSMLVDCVETKANAKQRRGRAGRVKAGVCYHLLNVRKWRRMDDFEKPEMLRVPLDSLCLRVSLMGMGHPAKVLAKAITPPSDAAVLSSLQQLVELSAVELREKFQGPAGTEGASPDAAEREIGADGWDKDDQQRLLKAKLRLTPLGNHLAQLPVDAGCGKLLVLGCIFGVPRDVCTVAAALSMKSPFSVNAGVGKGGGKGETDKRKLELAADLESDQLLLVRLFERWEKLGKNSPAARTWCRENSLDSHTFETISEMRKHLLGTLVEQGFATYEQTDTRPRQGLSGARGGASEYTKLMPACLSSIASATEEFDRRRFQLLRTLLCAALWPNVMLRKDNGTCYARNQASLAFHPSSVLALQSDAASQDASGDWSCPQCQFFNFATREECRSCWGPRPLPGQKKKGKALRHRAFMYGEKVRSLANRPGQKSETLCRDCCGVPLKALYLLGHRVQVDFLHGRMSLDGWIHCQAAPRDASMLLGLRRRLQDVLTRRLAKSTLYSQGAEDCEVVNVMTQILVMDVE</sequence>
<dbReference type="PROSITE" id="PS51192">
    <property type="entry name" value="HELICASE_ATP_BIND_1"/>
    <property type="match status" value="1"/>
</dbReference>
<evidence type="ECO:0000256" key="1">
    <source>
        <dbReference type="ARBA" id="ARBA00022723"/>
    </source>
</evidence>
<dbReference type="InterPro" id="IPR027417">
    <property type="entry name" value="P-loop_NTPase"/>
</dbReference>
<evidence type="ECO:0000259" key="15">
    <source>
        <dbReference type="PROSITE" id="PS51192"/>
    </source>
</evidence>
<protein>
    <recommendedName>
        <fullName evidence="19">RNA helicase</fullName>
    </recommendedName>
</protein>
<dbReference type="Gene3D" id="4.10.1060.10">
    <property type="entry name" value="Zinc finger, RanBP2-type"/>
    <property type="match status" value="1"/>
</dbReference>
<dbReference type="PROSITE" id="PS50908">
    <property type="entry name" value="RWD"/>
    <property type="match status" value="1"/>
</dbReference>
<keyword evidence="7" id="KW-0067">ATP-binding</keyword>
<gene>
    <name evidence="17" type="ORF">PGLA1383_LOCUS41801</name>
</gene>
<keyword evidence="18" id="KW-1185">Reference proteome</keyword>
<keyword evidence="1" id="KW-0479">Metal-binding</keyword>
<feature type="compositionally biased region" description="Basic and acidic residues" evidence="11">
    <location>
        <begin position="1108"/>
        <end position="1117"/>
    </location>
</feature>
<dbReference type="GO" id="GO:0004386">
    <property type="term" value="F:helicase activity"/>
    <property type="evidence" value="ECO:0007669"/>
    <property type="project" value="TreeGrafter"/>
</dbReference>
<proteinExistence type="inferred from homology"/>
<comment type="caution">
    <text evidence="17">The sequence shown here is derived from an EMBL/GenBank/DDBJ whole genome shotgun (WGS) entry which is preliminary data.</text>
</comment>
<dbReference type="InterPro" id="IPR001876">
    <property type="entry name" value="Znf_RanBP2"/>
</dbReference>
<dbReference type="GO" id="GO:0003723">
    <property type="term" value="F:RNA binding"/>
    <property type="evidence" value="ECO:0007669"/>
    <property type="project" value="UniProtKB-KW"/>
</dbReference>
<dbReference type="CDD" id="cd17917">
    <property type="entry name" value="DEXHc_RHA-like"/>
    <property type="match status" value="1"/>
</dbReference>